<reference evidence="2" key="1">
    <citation type="submission" date="2021-05" db="EMBL/GenBank/DDBJ databases">
        <authorList>
            <person name="Alioto T."/>
            <person name="Alioto T."/>
            <person name="Gomez Garrido J."/>
        </authorList>
    </citation>
    <scope>NUCLEOTIDE SEQUENCE</scope>
</reference>
<protein>
    <submittedName>
        <fullName evidence="2">(northern house mosquito) hypothetical protein</fullName>
    </submittedName>
</protein>
<name>A0A8D8BMP0_CULPI</name>
<sequence length="105" mass="11615">MIHRKDAKELQMPYQVGGASDKQDLDAFNSGAMICVIRLVKAQFDSNHRGSASTRRFPMGPPSPPAPVLHSPTLRNLPGSSGGEQTDPEQEEKNNKIFTRQVDRK</sequence>
<evidence type="ECO:0000256" key="1">
    <source>
        <dbReference type="SAM" id="MobiDB-lite"/>
    </source>
</evidence>
<feature type="region of interest" description="Disordered" evidence="1">
    <location>
        <begin position="46"/>
        <end position="105"/>
    </location>
</feature>
<evidence type="ECO:0000313" key="2">
    <source>
        <dbReference type="EMBL" id="CAG6474486.1"/>
    </source>
</evidence>
<dbReference type="EMBL" id="HBUE01074812">
    <property type="protein sequence ID" value="CAG6474486.1"/>
    <property type="molecule type" value="Transcribed_RNA"/>
</dbReference>
<accession>A0A8D8BMP0</accession>
<organism evidence="2">
    <name type="scientific">Culex pipiens</name>
    <name type="common">House mosquito</name>
    <dbReference type="NCBI Taxonomy" id="7175"/>
    <lineage>
        <taxon>Eukaryota</taxon>
        <taxon>Metazoa</taxon>
        <taxon>Ecdysozoa</taxon>
        <taxon>Arthropoda</taxon>
        <taxon>Hexapoda</taxon>
        <taxon>Insecta</taxon>
        <taxon>Pterygota</taxon>
        <taxon>Neoptera</taxon>
        <taxon>Endopterygota</taxon>
        <taxon>Diptera</taxon>
        <taxon>Nematocera</taxon>
        <taxon>Culicoidea</taxon>
        <taxon>Culicidae</taxon>
        <taxon>Culicinae</taxon>
        <taxon>Culicini</taxon>
        <taxon>Culex</taxon>
        <taxon>Culex</taxon>
    </lineage>
</organism>
<proteinExistence type="predicted"/>
<feature type="compositionally biased region" description="Basic and acidic residues" evidence="1">
    <location>
        <begin position="91"/>
        <end position="105"/>
    </location>
</feature>
<dbReference type="AlphaFoldDB" id="A0A8D8BMP0"/>
<feature type="region of interest" description="Disordered" evidence="1">
    <location>
        <begin position="1"/>
        <end position="21"/>
    </location>
</feature>